<name>A0A2W1LMI1_9BACL</name>
<sequence length="82" mass="8824">MRCSSGSFASAEQAGQRAAGWCDAAGAIQLNSPGSEAAERVRTRTMYAAAADPRYRVQSFHHDYGRVHSWLTQGPPAVHDSC</sequence>
<dbReference type="EMBL" id="QKRB01000044">
    <property type="protein sequence ID" value="PZD95644.1"/>
    <property type="molecule type" value="Genomic_DNA"/>
</dbReference>
<protein>
    <submittedName>
        <fullName evidence="1">Uncharacterized protein</fullName>
    </submittedName>
</protein>
<dbReference type="Proteomes" id="UP000249522">
    <property type="component" value="Unassembled WGS sequence"/>
</dbReference>
<reference evidence="1 2" key="1">
    <citation type="submission" date="2018-06" db="EMBL/GenBank/DDBJ databases">
        <title>Paenibacillus imtechensis sp. nov.</title>
        <authorList>
            <person name="Pinnaka A.K."/>
            <person name="Singh H."/>
            <person name="Kaur M."/>
        </authorList>
    </citation>
    <scope>NUCLEOTIDE SEQUENCE [LARGE SCALE GENOMIC DNA]</scope>
    <source>
        <strain evidence="1 2">SMB1</strain>
    </source>
</reference>
<proteinExistence type="predicted"/>
<accession>A0A2W1LMI1</accession>
<comment type="caution">
    <text evidence="1">The sequence shown here is derived from an EMBL/GenBank/DDBJ whole genome shotgun (WGS) entry which is preliminary data.</text>
</comment>
<organism evidence="1 2">
    <name type="scientific">Paenibacillus sambharensis</name>
    <dbReference type="NCBI Taxonomy" id="1803190"/>
    <lineage>
        <taxon>Bacteria</taxon>
        <taxon>Bacillati</taxon>
        <taxon>Bacillota</taxon>
        <taxon>Bacilli</taxon>
        <taxon>Bacillales</taxon>
        <taxon>Paenibacillaceae</taxon>
        <taxon>Paenibacillus</taxon>
    </lineage>
</organism>
<evidence type="ECO:0000313" key="2">
    <source>
        <dbReference type="Proteomes" id="UP000249522"/>
    </source>
</evidence>
<keyword evidence="2" id="KW-1185">Reference proteome</keyword>
<evidence type="ECO:0000313" key="1">
    <source>
        <dbReference type="EMBL" id="PZD95644.1"/>
    </source>
</evidence>
<gene>
    <name evidence="1" type="ORF">DNH61_14085</name>
</gene>
<dbReference type="AlphaFoldDB" id="A0A2W1LMI1"/>